<reference evidence="3 4" key="1">
    <citation type="submission" date="2015-11" db="EMBL/GenBank/DDBJ databases">
        <title>Genomic analysis of 38 Legionella species identifies large and diverse effector repertoires.</title>
        <authorList>
            <person name="Burstein D."/>
            <person name="Amaro F."/>
            <person name="Zusman T."/>
            <person name="Lifshitz Z."/>
            <person name="Cohen O."/>
            <person name="Gilbert J.A."/>
            <person name="Pupko T."/>
            <person name="Shuman H.A."/>
            <person name="Segal G."/>
        </authorList>
    </citation>
    <scope>NUCLEOTIDE SEQUENCE [LARGE SCALE GENOMIC DNA]</scope>
    <source>
        <strain evidence="3 4">ATCC 43878</strain>
    </source>
</reference>
<dbReference type="InterPro" id="IPR003788">
    <property type="entry name" value="NDUFAF7"/>
</dbReference>
<dbReference type="InterPro" id="IPR029063">
    <property type="entry name" value="SAM-dependent_MTases_sf"/>
</dbReference>
<dbReference type="PATRIC" id="fig|29422.6.peg.193"/>
<keyword evidence="4" id="KW-1185">Reference proteome</keyword>
<comment type="caution">
    <text evidence="3">The sequence shown here is derived from an EMBL/GenBank/DDBJ whole genome shotgun (WGS) entry which is preliminary data.</text>
</comment>
<keyword evidence="1" id="KW-0489">Methyltransferase</keyword>
<dbReference type="GO" id="GO:0035243">
    <property type="term" value="F:protein-arginine omega-N symmetric methyltransferase activity"/>
    <property type="evidence" value="ECO:0007669"/>
    <property type="project" value="TreeGrafter"/>
</dbReference>
<name>A0A0W0SUB5_9GAMM</name>
<dbReference type="AlphaFoldDB" id="A0A0W0SUB5"/>
<evidence type="ECO:0000256" key="2">
    <source>
        <dbReference type="ARBA" id="ARBA00022679"/>
    </source>
</evidence>
<proteinExistence type="predicted"/>
<dbReference type="STRING" id="29422.Lbru_0187"/>
<gene>
    <name evidence="3" type="ORF">Lbru_0187</name>
</gene>
<dbReference type="Pfam" id="PF02636">
    <property type="entry name" value="Methyltransf_28"/>
    <property type="match status" value="1"/>
</dbReference>
<dbReference type="SUPFAM" id="SSF53335">
    <property type="entry name" value="S-adenosyl-L-methionine-dependent methyltransferases"/>
    <property type="match status" value="1"/>
</dbReference>
<organism evidence="3 4">
    <name type="scientific">Legionella brunensis</name>
    <dbReference type="NCBI Taxonomy" id="29422"/>
    <lineage>
        <taxon>Bacteria</taxon>
        <taxon>Pseudomonadati</taxon>
        <taxon>Pseudomonadota</taxon>
        <taxon>Gammaproteobacteria</taxon>
        <taxon>Legionellales</taxon>
        <taxon>Legionellaceae</taxon>
        <taxon>Legionella</taxon>
    </lineage>
</organism>
<evidence type="ECO:0008006" key="5">
    <source>
        <dbReference type="Google" id="ProtNLM"/>
    </source>
</evidence>
<keyword evidence="2" id="KW-0808">Transferase</keyword>
<sequence>MFPIFINLPAMDLFSLIREQIQQQGDMPFVDFMQQALYNPLFGYYSAGLQKFGMHGDFITAPELTPLFGKTLANQCQQLMPHIEAPILFEFGAGSGRLCVDILLQLEHLDCLPQAYYILEVSSNLRQRQQAFIQEKIPHLNARIKWLDRWPQKPFKGIIIANEVLDAMPVHRFLQTEQGLLESYVSLNSDNELEETFKPCTNPRLLKHVQEILPKDLVPYLSEANLFIDDWIKQCADMLEQGVMFLIDYGFPRHEYYHADRGTGTLMCHYQHRAHTNPLIHPGEQDITAHVDFTHVAEAGHHAGFHIAGYTNQASFLLANGLLSLLAELDDDEPLRIKAQQAAKQLLQPSEMGELFKVIALSKNMEIPLLGFQLQDKRASL</sequence>
<dbReference type="EMBL" id="LNXV01000003">
    <property type="protein sequence ID" value="KTC86958.1"/>
    <property type="molecule type" value="Genomic_DNA"/>
</dbReference>
<protein>
    <recommendedName>
        <fullName evidence="5">SAM-dependent methyltransferase</fullName>
    </recommendedName>
</protein>
<accession>A0A0W0SUB5</accession>
<dbReference type="Proteomes" id="UP000054742">
    <property type="component" value="Unassembled WGS sequence"/>
</dbReference>
<evidence type="ECO:0000313" key="4">
    <source>
        <dbReference type="Proteomes" id="UP000054742"/>
    </source>
</evidence>
<evidence type="ECO:0000313" key="3">
    <source>
        <dbReference type="EMBL" id="KTC86958.1"/>
    </source>
</evidence>
<dbReference type="GO" id="GO:0032259">
    <property type="term" value="P:methylation"/>
    <property type="evidence" value="ECO:0007669"/>
    <property type="project" value="UniProtKB-KW"/>
</dbReference>
<dbReference type="Gene3D" id="3.40.50.12710">
    <property type="match status" value="1"/>
</dbReference>
<dbReference type="InterPro" id="IPR038375">
    <property type="entry name" value="NDUFAF7_sf"/>
</dbReference>
<dbReference type="PANTHER" id="PTHR12049:SF7">
    <property type="entry name" value="PROTEIN ARGININE METHYLTRANSFERASE NDUFAF7, MITOCHONDRIAL"/>
    <property type="match status" value="1"/>
</dbReference>
<dbReference type="PANTHER" id="PTHR12049">
    <property type="entry name" value="PROTEIN ARGININE METHYLTRANSFERASE NDUFAF7, MITOCHONDRIAL"/>
    <property type="match status" value="1"/>
</dbReference>
<evidence type="ECO:0000256" key="1">
    <source>
        <dbReference type="ARBA" id="ARBA00022603"/>
    </source>
</evidence>